<evidence type="ECO:0000313" key="2">
    <source>
        <dbReference type="Proteomes" id="UP001454086"/>
    </source>
</evidence>
<protein>
    <recommendedName>
        <fullName evidence="3">Type I-C CRISPR-associated protein Cas8c/Csd1</fullName>
    </recommendedName>
</protein>
<evidence type="ECO:0008006" key="3">
    <source>
        <dbReference type="Google" id="ProtNLM"/>
    </source>
</evidence>
<dbReference type="RefSeq" id="WP_008718037.1">
    <property type="nucleotide sequence ID" value="NZ_JBBMFM010000040.1"/>
</dbReference>
<name>A0ABV1D5P2_9FIRM</name>
<sequence>MINELYRLTVALDQADIATEHTHPKYKMIPKVTKKAPCIHIILDNGQLYKIESIEMEQTAEIRKYGSNQGTFPALNLAPLYRLTDEVEKRTISDLIEGKTTNFNIQEIRRICRENNWGKKFGNKYRISMQDVPREMNGLFQKTGTIFQPLQKLTGETEAFAEAENLHRELEHAAFAMLEQKKGISLALQILFYLGKPGKSVEEDYGTLSVVMDCRALIQAGLSVATAAFTSMLNQKLLEADAAARTVAVEKESDAFGYVFAPLEEPMPTVKLAAGFEVSLRTMFRGQPCQSRYGRIENATYPISKEMRFKLQSALAWISSAEHKGITWISTDKDEALFAYPETLRKNMYSMVGFCRRQGTEEERAESETGDKIRKKAQFESAAEAFISELQKTKQADTDPMSERIQYFVLRKLDKARTKVVYTYNTTPAEIEHSSERWSLGCQNLPAFLFGKPATLFPLEVSDILNLIWRQDGKASSDKFKPIPRYYGIQLLFGAELPEIRRNLYVLMNNVINLAPYLGKAGFARNGYDGSQVVLLRQTQNTLALTGLLLYQLEIRKEKYMQEFPYLFGQLLKVSDALHEIYCKVMRDNDIPNTLAGSGLYVSGAEQPYKTLAVLGQRMNPYIAWAKRYCTGDIQKKGEESWRAGWYLSLYERIATQLYAAWGNQNRFNEEEKAQYFIGYLAAFPAKEEIKGHQSSGQICAVENEIRKNNDGGNKNG</sequence>
<organism evidence="1 2">
    <name type="scientific">Enterocloster hominis</name>
    <name type="common">ex Hitch et al. 2024</name>
    <dbReference type="NCBI Taxonomy" id="1917870"/>
    <lineage>
        <taxon>Bacteria</taxon>
        <taxon>Bacillati</taxon>
        <taxon>Bacillota</taxon>
        <taxon>Clostridia</taxon>
        <taxon>Lachnospirales</taxon>
        <taxon>Lachnospiraceae</taxon>
        <taxon>Enterocloster</taxon>
    </lineage>
</organism>
<comment type="caution">
    <text evidence="1">The sequence shown here is derived from an EMBL/GenBank/DDBJ whole genome shotgun (WGS) entry which is preliminary data.</text>
</comment>
<gene>
    <name evidence="1" type="ORF">WMQ36_12160</name>
</gene>
<dbReference type="EMBL" id="JBBMFM010000040">
    <property type="protein sequence ID" value="MEQ2425734.1"/>
    <property type="molecule type" value="Genomic_DNA"/>
</dbReference>
<dbReference type="Proteomes" id="UP001454086">
    <property type="component" value="Unassembled WGS sequence"/>
</dbReference>
<accession>A0ABV1D5P2</accession>
<reference evidence="1 2" key="1">
    <citation type="submission" date="2024-03" db="EMBL/GenBank/DDBJ databases">
        <title>Human intestinal bacterial collection.</title>
        <authorList>
            <person name="Pauvert C."/>
            <person name="Hitch T.C.A."/>
            <person name="Clavel T."/>
        </authorList>
    </citation>
    <scope>NUCLEOTIDE SEQUENCE [LARGE SCALE GENOMIC DNA]</scope>
    <source>
        <strain evidence="1 2">CLA-SR-H021</strain>
    </source>
</reference>
<evidence type="ECO:0000313" key="1">
    <source>
        <dbReference type="EMBL" id="MEQ2425734.1"/>
    </source>
</evidence>
<proteinExistence type="predicted"/>
<keyword evidence="2" id="KW-1185">Reference proteome</keyword>